<feature type="compositionally biased region" description="Polar residues" evidence="3">
    <location>
        <begin position="49"/>
        <end position="58"/>
    </location>
</feature>
<dbReference type="GO" id="GO:0016020">
    <property type="term" value="C:membrane"/>
    <property type="evidence" value="ECO:0007669"/>
    <property type="project" value="UniProtKB-SubCell"/>
</dbReference>
<dbReference type="PANTHER" id="PTHR47666:SF1">
    <property type="entry name" value="PROTEIN VASCULAR ASSOCIATED DEATH 1, CHLOROPLASTIC"/>
    <property type="match status" value="1"/>
</dbReference>
<name>A0A397A6S4_APHAT</name>
<accession>A0A397A6S4</accession>
<feature type="compositionally biased region" description="Low complexity" evidence="3">
    <location>
        <begin position="31"/>
        <end position="44"/>
    </location>
</feature>
<dbReference type="Proteomes" id="UP000265427">
    <property type="component" value="Unassembled WGS sequence"/>
</dbReference>
<keyword evidence="4" id="KW-0812">Transmembrane</keyword>
<comment type="subcellular location">
    <subcellularLocation>
        <location evidence="1">Membrane</location>
    </subcellularLocation>
</comment>
<organism evidence="6 7">
    <name type="scientific">Aphanomyces astaci</name>
    <name type="common">Crayfish plague agent</name>
    <dbReference type="NCBI Taxonomy" id="112090"/>
    <lineage>
        <taxon>Eukaryota</taxon>
        <taxon>Sar</taxon>
        <taxon>Stramenopiles</taxon>
        <taxon>Oomycota</taxon>
        <taxon>Saprolegniomycetes</taxon>
        <taxon>Saprolegniales</taxon>
        <taxon>Verrucalvaceae</taxon>
        <taxon>Aphanomyces</taxon>
    </lineage>
</organism>
<dbReference type="InterPro" id="IPR031968">
    <property type="entry name" value="VASt"/>
</dbReference>
<sequence length="639" mass="70181">MTTLPKAPMDAKDVADTKDSVRPSTSATDIPMSPTSTPPINTTSKQDEASSQQDTSLTALARTFSVPAPHLAPNSPTAINDVGAPFSRTVSAPASVPQEGHPPHFPPQHASSLPPQYAPPSKTSPLPRDPIEDEFDVVVDETLPMGLQFVLDTLWRDDQFTIEGLKKVGETNVTVSQWADKPVTYTAFNRPETFQSERRVTFVHNKKNFIGPSAIPTTQIHRYTYTPGQRLVVSVTSSVHDAPFCDYFRAESRWVFDASLLSAHECSLVSGMRLNWAKSTFLKGQIEGFAKSESKSVMLKWVKQAIDAYNSAYPSEKPVHRQDQGPVAAAASEDGRKKDQDAVATMTTTKKLNPDTSLLLLRQLNVMGVVVLVVLLLQLMVTLYNLRTTTNESVRLQKQHQVLLSQLIDKMKCVKSNCALACQCLGVLFIGGCSQTKATRLNCLTFQFAYDPSMSAYLIVWSAVLFTILLSTPLALAATTPSDVWETNNNRVIVFHHRHGYVSTESNVIATEEHAALRRLIASIEAPSNDEASHRRAGIPAEYAVNLMQPFGGASASAEIAAHDKQKAEASSLDKAHSGTSAEKKADRGDIFYEKLIIFKTSHDRVKENAESDNKRLSSRDVSQEADRGQMAKQRQTVT</sequence>
<evidence type="ECO:0000256" key="2">
    <source>
        <dbReference type="ARBA" id="ARBA00023136"/>
    </source>
</evidence>
<proteinExistence type="predicted"/>
<evidence type="ECO:0000259" key="5">
    <source>
        <dbReference type="PROSITE" id="PS51778"/>
    </source>
</evidence>
<feature type="compositionally biased region" description="Basic and acidic residues" evidence="3">
    <location>
        <begin position="561"/>
        <end position="585"/>
    </location>
</feature>
<evidence type="ECO:0000256" key="3">
    <source>
        <dbReference type="SAM" id="MobiDB-lite"/>
    </source>
</evidence>
<feature type="region of interest" description="Disordered" evidence="3">
    <location>
        <begin position="558"/>
        <end position="585"/>
    </location>
</feature>
<feature type="region of interest" description="Disordered" evidence="3">
    <location>
        <begin position="603"/>
        <end position="639"/>
    </location>
</feature>
<keyword evidence="4" id="KW-1133">Transmembrane helix</keyword>
<dbReference type="PROSITE" id="PS51778">
    <property type="entry name" value="VAST"/>
    <property type="match status" value="1"/>
</dbReference>
<evidence type="ECO:0000256" key="1">
    <source>
        <dbReference type="ARBA" id="ARBA00004370"/>
    </source>
</evidence>
<keyword evidence="2 4" id="KW-0472">Membrane</keyword>
<evidence type="ECO:0000256" key="4">
    <source>
        <dbReference type="SAM" id="Phobius"/>
    </source>
</evidence>
<feature type="region of interest" description="Disordered" evidence="3">
    <location>
        <begin position="1"/>
        <end position="130"/>
    </location>
</feature>
<dbReference type="EMBL" id="QUSZ01007103">
    <property type="protein sequence ID" value="RHY03543.1"/>
    <property type="molecule type" value="Genomic_DNA"/>
</dbReference>
<evidence type="ECO:0000313" key="7">
    <source>
        <dbReference type="Proteomes" id="UP000265427"/>
    </source>
</evidence>
<protein>
    <recommendedName>
        <fullName evidence="5">VASt domain-containing protein</fullName>
    </recommendedName>
</protein>
<feature type="domain" description="VASt" evidence="5">
    <location>
        <begin position="134"/>
        <end position="310"/>
    </location>
</feature>
<feature type="transmembrane region" description="Helical" evidence="4">
    <location>
        <begin position="456"/>
        <end position="478"/>
    </location>
</feature>
<dbReference type="VEuPathDB" id="FungiDB:H257_11896"/>
<feature type="compositionally biased region" description="Basic and acidic residues" evidence="3">
    <location>
        <begin position="603"/>
        <end position="630"/>
    </location>
</feature>
<dbReference type="AlphaFoldDB" id="A0A397A6S4"/>
<feature type="transmembrane region" description="Helical" evidence="4">
    <location>
        <begin position="366"/>
        <end position="386"/>
    </location>
</feature>
<dbReference type="PANTHER" id="PTHR47666">
    <property type="entry name" value="PROTEIN VASCULAR ASSOCIATED DEATH 1, CHLOROPLASTIC"/>
    <property type="match status" value="1"/>
</dbReference>
<reference evidence="6 7" key="1">
    <citation type="submission" date="2018-08" db="EMBL/GenBank/DDBJ databases">
        <title>Aphanomyces genome sequencing and annotation.</title>
        <authorList>
            <person name="Minardi D."/>
            <person name="Oidtmann B."/>
            <person name="Van Der Giezen M."/>
            <person name="Studholme D.J."/>
        </authorList>
    </citation>
    <scope>NUCLEOTIDE SEQUENCE [LARGE SCALE GENOMIC DNA]</scope>
    <source>
        <strain evidence="6 7">Kv</strain>
    </source>
</reference>
<dbReference type="Pfam" id="PF16016">
    <property type="entry name" value="VASt"/>
    <property type="match status" value="1"/>
</dbReference>
<comment type="caution">
    <text evidence="6">The sequence shown here is derived from an EMBL/GenBank/DDBJ whole genome shotgun (WGS) entry which is preliminary data.</text>
</comment>
<gene>
    <name evidence="6" type="ORF">DYB36_001008</name>
</gene>
<feature type="region of interest" description="Disordered" evidence="3">
    <location>
        <begin position="315"/>
        <end position="343"/>
    </location>
</feature>
<dbReference type="VEuPathDB" id="FungiDB:H257_17662"/>
<feature type="compositionally biased region" description="Basic and acidic residues" evidence="3">
    <location>
        <begin position="9"/>
        <end position="21"/>
    </location>
</feature>
<evidence type="ECO:0000313" key="6">
    <source>
        <dbReference type="EMBL" id="RHY03543.1"/>
    </source>
</evidence>